<feature type="region of interest" description="Disordered" evidence="1">
    <location>
        <begin position="1"/>
        <end position="27"/>
    </location>
</feature>
<sequence length="302" mass="32356">MTTAGHSATAVGITSAAEATETTPPPAAGAVTAVTTVAPEEPSTTGTMATTTVTIAPDRQFNVTVRVTLTSEDFTPALEDKASSTYKNLRMAVVAALKKTLMKHLGGTSFKIVDVVFSRGSVVVHYKVALERVTAHKTLGVIVESIETEAKNGTFGDFEVDVDSISGSAHQDAGFPVVVIVICSILGAIVIAGLISGCVYYCRKKPQDDSFDDNTRSRASMYRPPERHVWQHIGGRNKQGKSHKGVALPTGVSHKAPDSRNIDWNAVRSNAQHNYAMHQGRAVMQRPVSQRKTAPLEWVSET</sequence>
<evidence type="ECO:0000313" key="5">
    <source>
        <dbReference type="Proteomes" id="UP001209878"/>
    </source>
</evidence>
<name>A0AAD9KS75_RIDPI</name>
<keyword evidence="2" id="KW-1133">Transmembrane helix</keyword>
<dbReference type="Proteomes" id="UP001209878">
    <property type="component" value="Unassembled WGS sequence"/>
</dbReference>
<feature type="domain" description="SEA" evidence="3">
    <location>
        <begin position="57"/>
        <end position="172"/>
    </location>
</feature>
<evidence type="ECO:0000313" key="4">
    <source>
        <dbReference type="EMBL" id="KAK2176532.1"/>
    </source>
</evidence>
<evidence type="ECO:0000256" key="1">
    <source>
        <dbReference type="SAM" id="MobiDB-lite"/>
    </source>
</evidence>
<dbReference type="InterPro" id="IPR000082">
    <property type="entry name" value="SEA_dom"/>
</dbReference>
<proteinExistence type="predicted"/>
<dbReference type="EMBL" id="JAODUO010000658">
    <property type="protein sequence ID" value="KAK2176532.1"/>
    <property type="molecule type" value="Genomic_DNA"/>
</dbReference>
<gene>
    <name evidence="4" type="ORF">NP493_657g00015</name>
</gene>
<evidence type="ECO:0000259" key="3">
    <source>
        <dbReference type="PROSITE" id="PS50024"/>
    </source>
</evidence>
<dbReference type="PROSITE" id="PS50024">
    <property type="entry name" value="SEA"/>
    <property type="match status" value="1"/>
</dbReference>
<protein>
    <recommendedName>
        <fullName evidence="3">SEA domain-containing protein</fullName>
    </recommendedName>
</protein>
<evidence type="ECO:0000256" key="2">
    <source>
        <dbReference type="SAM" id="Phobius"/>
    </source>
</evidence>
<dbReference type="Pfam" id="PF01390">
    <property type="entry name" value="SEA"/>
    <property type="match status" value="1"/>
</dbReference>
<accession>A0AAD9KS75</accession>
<keyword evidence="2" id="KW-0472">Membrane</keyword>
<keyword evidence="2" id="KW-0812">Transmembrane</keyword>
<feature type="region of interest" description="Disordered" evidence="1">
    <location>
        <begin position="235"/>
        <end position="259"/>
    </location>
</feature>
<feature type="compositionally biased region" description="Low complexity" evidence="1">
    <location>
        <begin position="16"/>
        <end position="27"/>
    </location>
</feature>
<keyword evidence="5" id="KW-1185">Reference proteome</keyword>
<dbReference type="AlphaFoldDB" id="A0AAD9KS75"/>
<comment type="caution">
    <text evidence="4">The sequence shown here is derived from an EMBL/GenBank/DDBJ whole genome shotgun (WGS) entry which is preliminary data.</text>
</comment>
<feature type="transmembrane region" description="Helical" evidence="2">
    <location>
        <begin position="173"/>
        <end position="202"/>
    </location>
</feature>
<organism evidence="4 5">
    <name type="scientific">Ridgeia piscesae</name>
    <name type="common">Tubeworm</name>
    <dbReference type="NCBI Taxonomy" id="27915"/>
    <lineage>
        <taxon>Eukaryota</taxon>
        <taxon>Metazoa</taxon>
        <taxon>Spiralia</taxon>
        <taxon>Lophotrochozoa</taxon>
        <taxon>Annelida</taxon>
        <taxon>Polychaeta</taxon>
        <taxon>Sedentaria</taxon>
        <taxon>Canalipalpata</taxon>
        <taxon>Sabellida</taxon>
        <taxon>Siboglinidae</taxon>
        <taxon>Ridgeia</taxon>
    </lineage>
</organism>
<reference evidence="4" key="1">
    <citation type="journal article" date="2023" name="Mol. Biol. Evol.">
        <title>Third-Generation Sequencing Reveals the Adaptive Role of the Epigenome in Three Deep-Sea Polychaetes.</title>
        <authorList>
            <person name="Perez M."/>
            <person name="Aroh O."/>
            <person name="Sun Y."/>
            <person name="Lan Y."/>
            <person name="Juniper S.K."/>
            <person name="Young C.R."/>
            <person name="Angers B."/>
            <person name="Qian P.Y."/>
        </authorList>
    </citation>
    <scope>NUCLEOTIDE SEQUENCE</scope>
    <source>
        <strain evidence="4">R07B-5</strain>
    </source>
</reference>